<dbReference type="Pfam" id="PF13599">
    <property type="entry name" value="Pentapeptide_4"/>
    <property type="match status" value="1"/>
</dbReference>
<proteinExistence type="predicted"/>
<keyword evidence="2" id="KW-1185">Reference proteome</keyword>
<reference evidence="1 2" key="1">
    <citation type="submission" date="2019-10" db="EMBL/GenBank/DDBJ databases">
        <title>Genome sequence of Phaeocystidibacter marisrubri JCM30614 (type strain).</title>
        <authorList>
            <person name="Bowman J.P."/>
        </authorList>
    </citation>
    <scope>NUCLEOTIDE SEQUENCE [LARGE SCALE GENOMIC DNA]</scope>
    <source>
        <strain evidence="1 2">JCM 30614</strain>
    </source>
</reference>
<dbReference type="PANTHER" id="PTHR42999">
    <property type="entry name" value="ANTIBIOTIC RESISTANCE PROTEIN MCBG"/>
    <property type="match status" value="1"/>
</dbReference>
<dbReference type="PANTHER" id="PTHR42999:SF1">
    <property type="entry name" value="PENTAPEPTIDE REPEAT-CONTAINING PROTEIN"/>
    <property type="match status" value="1"/>
</dbReference>
<comment type="caution">
    <text evidence="1">The sequence shown here is derived from an EMBL/GenBank/DDBJ whole genome shotgun (WGS) entry which is preliminary data.</text>
</comment>
<protein>
    <submittedName>
        <fullName evidence="1">Pentapeptide repeat-containing protein</fullName>
    </submittedName>
</protein>
<evidence type="ECO:0000313" key="1">
    <source>
        <dbReference type="EMBL" id="KAB2816286.1"/>
    </source>
</evidence>
<dbReference type="RefSeq" id="WP_151693713.1">
    <property type="nucleotide sequence ID" value="NZ_BMGX01000001.1"/>
</dbReference>
<dbReference type="InterPro" id="IPR001646">
    <property type="entry name" value="5peptide_repeat"/>
</dbReference>
<dbReference type="OrthoDB" id="67652at2"/>
<dbReference type="AlphaFoldDB" id="A0A6L3ZF97"/>
<dbReference type="Proteomes" id="UP000484164">
    <property type="component" value="Unassembled WGS sequence"/>
</dbReference>
<dbReference type="EMBL" id="WBVQ01000002">
    <property type="protein sequence ID" value="KAB2816286.1"/>
    <property type="molecule type" value="Genomic_DNA"/>
</dbReference>
<dbReference type="Gene3D" id="2.160.20.80">
    <property type="entry name" value="E3 ubiquitin-protein ligase SopA"/>
    <property type="match status" value="1"/>
</dbReference>
<name>A0A6L3ZF97_9FLAO</name>
<dbReference type="InterPro" id="IPR052949">
    <property type="entry name" value="PA_immunity-related"/>
</dbReference>
<evidence type="ECO:0000313" key="2">
    <source>
        <dbReference type="Proteomes" id="UP000484164"/>
    </source>
</evidence>
<gene>
    <name evidence="1" type="ORF">F8C82_11410</name>
</gene>
<accession>A0A6L3ZF97</accession>
<sequence length="188" mass="21264">MIQFHDEKEFEKITAEDLPTGTFEYCTFLQCDFRNGDLSGRIFVDCTFIECDLSNAKILECSFQTTRFDGCKLMGLRFETCKSMMFSLHLENTRLELCTFTGMNLRNLSANSCELYDVDFSGADLKGASLSGCDLRRSVFVGCNLGGTDFRNTENLVLNPEENTLTGAYFSKDGLEGLLTRYQLKIQD</sequence>
<dbReference type="Pfam" id="PF00805">
    <property type="entry name" value="Pentapeptide"/>
    <property type="match status" value="1"/>
</dbReference>
<dbReference type="SUPFAM" id="SSF141571">
    <property type="entry name" value="Pentapeptide repeat-like"/>
    <property type="match status" value="1"/>
</dbReference>
<organism evidence="1 2">
    <name type="scientific">Phaeocystidibacter marisrubri</name>
    <dbReference type="NCBI Taxonomy" id="1577780"/>
    <lineage>
        <taxon>Bacteria</taxon>
        <taxon>Pseudomonadati</taxon>
        <taxon>Bacteroidota</taxon>
        <taxon>Flavobacteriia</taxon>
        <taxon>Flavobacteriales</taxon>
        <taxon>Phaeocystidibacteraceae</taxon>
        <taxon>Phaeocystidibacter</taxon>
    </lineage>
</organism>